<protein>
    <submittedName>
        <fullName evidence="4">Putative tRNA (Adenine(37)-N6)-methyltransferase</fullName>
        <ecNumber evidence="4">2.1.1.-</ecNumber>
    </submittedName>
</protein>
<keyword evidence="4" id="KW-0489">Methyltransferase</keyword>
<dbReference type="InterPro" id="IPR036413">
    <property type="entry name" value="YaeB-like_sf"/>
</dbReference>
<dbReference type="NCBIfam" id="TIGR00104">
    <property type="entry name" value="tRNA_TsaA"/>
    <property type="match status" value="1"/>
</dbReference>
<evidence type="ECO:0000313" key="4">
    <source>
        <dbReference type="EMBL" id="TWU32842.1"/>
    </source>
</evidence>
<dbReference type="PANTHER" id="PTHR12818">
    <property type="entry name" value="TRNA (ADENINE(37)-N6)-METHYLTRANSFERASE"/>
    <property type="match status" value="1"/>
</dbReference>
<dbReference type="GO" id="GO:0032259">
    <property type="term" value="P:methylation"/>
    <property type="evidence" value="ECO:0007669"/>
    <property type="project" value="UniProtKB-KW"/>
</dbReference>
<gene>
    <name evidence="4" type="primary">tsaA_2</name>
    <name evidence="4" type="ORF">Poly41_52190</name>
</gene>
<sequence>MSEPSFVVHPIGHFKSTDGQTRIVVDKKFQAGLLGLGGYSHIQVFWWFSNNDTPEKRAILQVHPRGNKDNPLTGVFATRSPFRPNLIALTLCKILSIKDNVIEIEKTDAFDGTPILDIKPFIPGYDTVENAKVAEWLGTTGS</sequence>
<dbReference type="InterPro" id="IPR040372">
    <property type="entry name" value="YaeB-like"/>
</dbReference>
<dbReference type="PROSITE" id="PS01318">
    <property type="entry name" value="TSAA_1"/>
    <property type="match status" value="1"/>
</dbReference>
<dbReference type="Proteomes" id="UP000319143">
    <property type="component" value="Unassembled WGS sequence"/>
</dbReference>
<keyword evidence="4" id="KW-0808">Transferase</keyword>
<dbReference type="EMBL" id="SJPV01000011">
    <property type="protein sequence ID" value="TWU32842.1"/>
    <property type="molecule type" value="Genomic_DNA"/>
</dbReference>
<dbReference type="Gene3D" id="2.40.30.70">
    <property type="entry name" value="YaeB-like"/>
    <property type="match status" value="1"/>
</dbReference>
<comment type="similarity">
    <text evidence="2">Belongs to the tRNA methyltransferase O family.</text>
</comment>
<dbReference type="PROSITE" id="PS51668">
    <property type="entry name" value="TSAA_2"/>
    <property type="match status" value="1"/>
</dbReference>
<proteinExistence type="inferred from homology"/>
<evidence type="ECO:0000259" key="3">
    <source>
        <dbReference type="PROSITE" id="PS51668"/>
    </source>
</evidence>
<keyword evidence="1" id="KW-0949">S-adenosyl-L-methionine</keyword>
<dbReference type="EC" id="2.1.1.-" evidence="4"/>
<accession>A0A5C6D7D6</accession>
<organism evidence="4 5">
    <name type="scientific">Novipirellula artificiosorum</name>
    <dbReference type="NCBI Taxonomy" id="2528016"/>
    <lineage>
        <taxon>Bacteria</taxon>
        <taxon>Pseudomonadati</taxon>
        <taxon>Planctomycetota</taxon>
        <taxon>Planctomycetia</taxon>
        <taxon>Pirellulales</taxon>
        <taxon>Pirellulaceae</taxon>
        <taxon>Novipirellula</taxon>
    </lineage>
</organism>
<dbReference type="InterPro" id="IPR023368">
    <property type="entry name" value="UPF0066_cons_site"/>
</dbReference>
<dbReference type="InterPro" id="IPR036414">
    <property type="entry name" value="YaeB_N_sf"/>
</dbReference>
<dbReference type="InterPro" id="IPR023370">
    <property type="entry name" value="TrmO-like_N"/>
</dbReference>
<dbReference type="RefSeq" id="WP_197231603.1">
    <property type="nucleotide sequence ID" value="NZ_SJPV01000011.1"/>
</dbReference>
<evidence type="ECO:0000313" key="5">
    <source>
        <dbReference type="Proteomes" id="UP000319143"/>
    </source>
</evidence>
<evidence type="ECO:0000256" key="1">
    <source>
        <dbReference type="ARBA" id="ARBA00022691"/>
    </source>
</evidence>
<evidence type="ECO:0000256" key="2">
    <source>
        <dbReference type="ARBA" id="ARBA00033753"/>
    </source>
</evidence>
<keyword evidence="5" id="KW-1185">Reference proteome</keyword>
<reference evidence="4 5" key="1">
    <citation type="submission" date="2019-02" db="EMBL/GenBank/DDBJ databases">
        <title>Deep-cultivation of Planctomycetes and their phenomic and genomic characterization uncovers novel biology.</title>
        <authorList>
            <person name="Wiegand S."/>
            <person name="Jogler M."/>
            <person name="Boedeker C."/>
            <person name="Pinto D."/>
            <person name="Vollmers J."/>
            <person name="Rivas-Marin E."/>
            <person name="Kohn T."/>
            <person name="Peeters S.H."/>
            <person name="Heuer A."/>
            <person name="Rast P."/>
            <person name="Oberbeckmann S."/>
            <person name="Bunk B."/>
            <person name="Jeske O."/>
            <person name="Meyerdierks A."/>
            <person name="Storesund J.E."/>
            <person name="Kallscheuer N."/>
            <person name="Luecker S."/>
            <person name="Lage O.M."/>
            <person name="Pohl T."/>
            <person name="Merkel B.J."/>
            <person name="Hornburger P."/>
            <person name="Mueller R.-W."/>
            <person name="Bruemmer F."/>
            <person name="Labrenz M."/>
            <person name="Spormann A.M."/>
            <person name="Op Den Camp H."/>
            <person name="Overmann J."/>
            <person name="Amann R."/>
            <person name="Jetten M.S.M."/>
            <person name="Mascher T."/>
            <person name="Medema M.H."/>
            <person name="Devos D.P."/>
            <person name="Kaster A.-K."/>
            <person name="Ovreas L."/>
            <person name="Rohde M."/>
            <person name="Galperin M.Y."/>
            <person name="Jogler C."/>
        </authorList>
    </citation>
    <scope>NUCLEOTIDE SEQUENCE [LARGE SCALE GENOMIC DNA]</scope>
    <source>
        <strain evidence="4 5">Poly41</strain>
    </source>
</reference>
<comment type="caution">
    <text evidence="4">The sequence shown here is derived from an EMBL/GenBank/DDBJ whole genome shotgun (WGS) entry which is preliminary data.</text>
</comment>
<dbReference type="SUPFAM" id="SSF118196">
    <property type="entry name" value="YaeB-like"/>
    <property type="match status" value="1"/>
</dbReference>
<dbReference type="CDD" id="cd09281">
    <property type="entry name" value="UPF0066"/>
    <property type="match status" value="1"/>
</dbReference>
<feature type="domain" description="TsaA-like" evidence="3">
    <location>
        <begin position="8"/>
        <end position="130"/>
    </location>
</feature>
<dbReference type="GO" id="GO:0008168">
    <property type="term" value="F:methyltransferase activity"/>
    <property type="evidence" value="ECO:0007669"/>
    <property type="project" value="UniProtKB-KW"/>
</dbReference>
<name>A0A5C6D7D6_9BACT</name>
<dbReference type="PANTHER" id="PTHR12818:SF0">
    <property type="entry name" value="TRNA (ADENINE(37)-N6)-METHYLTRANSFERASE"/>
    <property type="match status" value="1"/>
</dbReference>
<dbReference type="Pfam" id="PF01980">
    <property type="entry name" value="TrmO_N"/>
    <property type="match status" value="1"/>
</dbReference>
<dbReference type="AlphaFoldDB" id="A0A5C6D7D6"/>